<dbReference type="AlphaFoldDB" id="A0A2N7WXM4"/>
<evidence type="ECO:0000313" key="3">
    <source>
        <dbReference type="EMBL" id="CAB3638223.1"/>
    </source>
</evidence>
<gene>
    <name evidence="4" type="ORF">C0Z16_01485</name>
    <name evidence="3" type="ORF">LMG27174_00295</name>
</gene>
<dbReference type="RefSeq" id="WP_102630458.1">
    <property type="nucleotide sequence ID" value="NZ_CADIJZ010000001.1"/>
</dbReference>
<feature type="chain" id="PRO_5044384637" description="DUF4148 domain-containing protein" evidence="2">
    <location>
        <begin position="26"/>
        <end position="164"/>
    </location>
</feature>
<proteinExistence type="predicted"/>
<evidence type="ECO:0008006" key="7">
    <source>
        <dbReference type="Google" id="ProtNLM"/>
    </source>
</evidence>
<accession>A0A2N7WXM4</accession>
<sequence>MTTPLRRTATCMLLTAATYALPALAQNAAPARAPAMTATAPTGYGAPVQAPVDRRAVQRKHEQALLGAPSEYSLDNPQNGNIDDARRAALLNEQRMTITGAAQGGQQAAPGQRKAPAAANGQVRVADKAARPRTTDTLLPEGAAKAAYADPYAKGKRSVYRSPW</sequence>
<keyword evidence="2" id="KW-0732">Signal</keyword>
<name>A0A2N7WXM4_9BURK</name>
<dbReference type="Proteomes" id="UP000235659">
    <property type="component" value="Unassembled WGS sequence"/>
</dbReference>
<dbReference type="EMBL" id="CADIJZ010000001">
    <property type="protein sequence ID" value="CAB3638223.1"/>
    <property type="molecule type" value="Genomic_DNA"/>
</dbReference>
<feature type="compositionally biased region" description="Basic and acidic residues" evidence="1">
    <location>
        <begin position="125"/>
        <end position="134"/>
    </location>
</feature>
<dbReference type="EMBL" id="PNXY01000001">
    <property type="protein sequence ID" value="PMS34258.1"/>
    <property type="molecule type" value="Genomic_DNA"/>
</dbReference>
<feature type="signal peptide" evidence="2">
    <location>
        <begin position="1"/>
        <end position="25"/>
    </location>
</feature>
<evidence type="ECO:0000313" key="4">
    <source>
        <dbReference type="EMBL" id="PMS34258.1"/>
    </source>
</evidence>
<keyword evidence="5" id="KW-1185">Reference proteome</keyword>
<dbReference type="OrthoDB" id="9029221at2"/>
<reference evidence="4 5" key="1">
    <citation type="submission" date="2018-01" db="EMBL/GenBank/DDBJ databases">
        <title>Whole genome analyses suggest that Burkholderia sensu lato contains two further novel genera in the rhizoxinica-symbiotica group Mycetohabitans gen. nov., and Trinickia gen. nov.: implications for the evolution of diazotrophy and nodulation in the Burkholderiaceae.</title>
        <authorList>
            <person name="Estrada-de los Santos P."/>
            <person name="Palmer M."/>
            <person name="Chavez-Ramirez B."/>
            <person name="Beukes C."/>
            <person name="Steenkamp E.T."/>
            <person name="Hirsch A.M."/>
            <person name="Manyaka P."/>
            <person name="Maluk M."/>
            <person name="Lafos M."/>
            <person name="Crook M."/>
            <person name="Gross E."/>
            <person name="Simon M.F."/>
            <person name="Bueno dos Reis Junior F."/>
            <person name="Poole P.S."/>
            <person name="Venter S.N."/>
            <person name="James E.K."/>
        </authorList>
    </citation>
    <scope>NUCLEOTIDE SEQUENCE [LARGE SCALE GENOMIC DNA]</scope>
    <source>
        <strain evidence="4 5">WSM 3937</strain>
    </source>
</reference>
<evidence type="ECO:0000256" key="1">
    <source>
        <dbReference type="SAM" id="MobiDB-lite"/>
    </source>
</evidence>
<protein>
    <recommendedName>
        <fullName evidence="7">DUF4148 domain-containing protein</fullName>
    </recommendedName>
</protein>
<feature type="region of interest" description="Disordered" evidence="1">
    <location>
        <begin position="96"/>
        <end position="142"/>
    </location>
</feature>
<feature type="compositionally biased region" description="Low complexity" evidence="1">
    <location>
        <begin position="100"/>
        <end position="119"/>
    </location>
</feature>
<evidence type="ECO:0000256" key="2">
    <source>
        <dbReference type="SAM" id="SignalP"/>
    </source>
</evidence>
<evidence type="ECO:0000313" key="5">
    <source>
        <dbReference type="Proteomes" id="UP000235659"/>
    </source>
</evidence>
<evidence type="ECO:0000313" key="6">
    <source>
        <dbReference type="Proteomes" id="UP000494205"/>
    </source>
</evidence>
<organism evidence="3 6">
    <name type="scientific">Paraburkholderia rhynchosiae</name>
    <dbReference type="NCBI Taxonomy" id="487049"/>
    <lineage>
        <taxon>Bacteria</taxon>
        <taxon>Pseudomonadati</taxon>
        <taxon>Pseudomonadota</taxon>
        <taxon>Betaproteobacteria</taxon>
        <taxon>Burkholderiales</taxon>
        <taxon>Burkholderiaceae</taxon>
        <taxon>Paraburkholderia</taxon>
    </lineage>
</organism>
<reference evidence="3 6" key="2">
    <citation type="submission" date="2020-04" db="EMBL/GenBank/DDBJ databases">
        <authorList>
            <person name="De Canck E."/>
        </authorList>
    </citation>
    <scope>NUCLEOTIDE SEQUENCE [LARGE SCALE GENOMIC DNA]</scope>
    <source>
        <strain evidence="3 6">LMG 27174</strain>
    </source>
</reference>
<dbReference type="Proteomes" id="UP000494205">
    <property type="component" value="Unassembled WGS sequence"/>
</dbReference>